<keyword evidence="2" id="KW-1133">Transmembrane helix</keyword>
<dbReference type="AlphaFoldDB" id="A0A8G0ZXY3"/>
<feature type="transmembrane region" description="Helical" evidence="2">
    <location>
        <begin position="513"/>
        <end position="531"/>
    </location>
</feature>
<gene>
    <name evidence="3" type="ORF">E2N92_00065</name>
</gene>
<dbReference type="OrthoDB" id="112290at2157"/>
<dbReference type="RefSeq" id="WP_220681673.1">
    <property type="nucleotide sequence ID" value="NZ_CP037968.1"/>
</dbReference>
<feature type="region of interest" description="Disordered" evidence="1">
    <location>
        <begin position="429"/>
        <end position="460"/>
    </location>
</feature>
<sequence>MKTPFGYYPVIFLLVLLFGAVTIVSAADPVVTVSCNDSFSFNGLVVSEISVVDLADPEVTWIGLESTSGCDLKMLTCPQVRYITRDCPSGTFEVDGCTVTATEVGEVDWSGYNVHAVYKEAVIPTISAKVPGETGNVLLLRIPPEVSEVGGPEDFEALFAATDRIYLYTEDGIVFVNPQTNEFVLWGGFAIGSDPNDFGTILTNSEVDLDNFSADPTVAKSMGDAHSNTVPSPGEYLCLIFRYEQENSAMKILGSAPVVVMDTDRAITWNGGAPPQIYTDGGDVALGFEEGNAIEGLAYIIFKEDAVFDAEMGINIENLMALQDHPMITQTCFLDFLMQEVPGHSYEDSPVMFSLIVDGETQGPDDLNTFVPISTGYGVAGAEMGSEVIVPAEALGGLKAGTYQVILYGTGENGSVVAVDQTEFTIGSNAEPRKYSSDSEGGEWSSSTSSEEKSTEANEGAAGIETLVPKSGGDGVKTPGGSTALKDVRIGEGYSEIGGPDGSDENAGNVPAILGYAALGLIALAGIGIVLSRGRFR</sequence>
<organism evidence="3 4">
    <name type="scientific">Methanofollis formosanus</name>
    <dbReference type="NCBI Taxonomy" id="299308"/>
    <lineage>
        <taxon>Archaea</taxon>
        <taxon>Methanobacteriati</taxon>
        <taxon>Methanobacteriota</taxon>
        <taxon>Stenosarchaea group</taxon>
        <taxon>Methanomicrobia</taxon>
        <taxon>Methanomicrobiales</taxon>
        <taxon>Methanomicrobiaceae</taxon>
        <taxon>Methanofollis</taxon>
    </lineage>
</organism>
<keyword evidence="2" id="KW-0812">Transmembrane</keyword>
<name>A0A8G0ZXY3_9EURY</name>
<dbReference type="Proteomes" id="UP000826709">
    <property type="component" value="Chromosome"/>
</dbReference>
<dbReference type="KEGG" id="mfk:E2N92_00065"/>
<evidence type="ECO:0000256" key="1">
    <source>
        <dbReference type="SAM" id="MobiDB-lite"/>
    </source>
</evidence>
<evidence type="ECO:0000313" key="3">
    <source>
        <dbReference type="EMBL" id="QYZ77931.1"/>
    </source>
</evidence>
<proteinExistence type="predicted"/>
<reference evidence="3" key="1">
    <citation type="journal article" date="2005" name="Int. J. Syst. Evol. Microbiol.">
        <title>Methanofollis formosanus sp. nov., isolated from a fish pond.</title>
        <authorList>
            <person name="Wu S.Y."/>
            <person name="Chen S.C."/>
            <person name="Lai M.C."/>
        </authorList>
    </citation>
    <scope>NUCLEOTIDE SEQUENCE</scope>
    <source>
        <strain evidence="3">ML15</strain>
    </source>
</reference>
<reference evidence="3" key="2">
    <citation type="submission" date="2019-03" db="EMBL/GenBank/DDBJ databases">
        <authorList>
            <person name="Chen S.-C."/>
            <person name="Wu S.-Y."/>
            <person name="Lai M.-C."/>
        </authorList>
    </citation>
    <scope>NUCLEOTIDE SEQUENCE</scope>
    <source>
        <strain evidence="3">ML15</strain>
    </source>
</reference>
<evidence type="ECO:0000313" key="4">
    <source>
        <dbReference type="Proteomes" id="UP000826709"/>
    </source>
</evidence>
<evidence type="ECO:0000256" key="2">
    <source>
        <dbReference type="SAM" id="Phobius"/>
    </source>
</evidence>
<dbReference type="EMBL" id="CP037968">
    <property type="protein sequence ID" value="QYZ77931.1"/>
    <property type="molecule type" value="Genomic_DNA"/>
</dbReference>
<protein>
    <submittedName>
        <fullName evidence="3">Uncharacterized protein</fullName>
    </submittedName>
</protein>
<accession>A0A8G0ZXY3</accession>
<keyword evidence="4" id="KW-1185">Reference proteome</keyword>
<feature type="compositionally biased region" description="Low complexity" evidence="1">
    <location>
        <begin position="438"/>
        <end position="449"/>
    </location>
</feature>
<keyword evidence="2" id="KW-0472">Membrane</keyword>